<sequence length="258" mass="29245">MEQIPDAVFDLFNLHYLDLQYTEVKSIPKSLGKLQNLQTLDLNVTRVEKLPREVATLTKLRHLFVSCYYDFECRIFDCFSAVSVPHDICRLKGLQTLLNIKADKFLMQNIGSLTSLLVGSLKMMPGLVTLGVVASDKDELLRLDSVHPLPSLHKLYLQGRLDEDEAPTVFASFGRLRDLALGWSGLQNDPLHAFSHMSSLVNLQLYRVYKGPRLSFRAGWFPRLKNLFLADMAQVSVIDIEDGAMESLYQLRLIGCRA</sequence>
<dbReference type="InterPro" id="IPR055414">
    <property type="entry name" value="LRR_R13L4/SHOC2-like"/>
</dbReference>
<gene>
    <name evidence="3" type="ORF">CB5_LOCUS22577</name>
</gene>
<name>A0A6V7Q945_ANACO</name>
<proteinExistence type="predicted"/>
<dbReference type="InterPro" id="IPR032675">
    <property type="entry name" value="LRR_dom_sf"/>
</dbReference>
<feature type="domain" description="Disease resistance R13L4/SHOC-2-like LRR" evidence="2">
    <location>
        <begin position="8"/>
        <end position="253"/>
    </location>
</feature>
<evidence type="ECO:0000313" key="3">
    <source>
        <dbReference type="EMBL" id="CAD1839366.1"/>
    </source>
</evidence>
<dbReference type="PANTHER" id="PTHR47186">
    <property type="entry name" value="LEUCINE-RICH REPEAT-CONTAINING PROTEIN 57"/>
    <property type="match status" value="1"/>
</dbReference>
<protein>
    <recommendedName>
        <fullName evidence="2">Disease resistance R13L4/SHOC-2-like LRR domain-containing protein</fullName>
    </recommendedName>
</protein>
<organism evidence="3">
    <name type="scientific">Ananas comosus var. bracteatus</name>
    <name type="common">red pineapple</name>
    <dbReference type="NCBI Taxonomy" id="296719"/>
    <lineage>
        <taxon>Eukaryota</taxon>
        <taxon>Viridiplantae</taxon>
        <taxon>Streptophyta</taxon>
        <taxon>Embryophyta</taxon>
        <taxon>Tracheophyta</taxon>
        <taxon>Spermatophyta</taxon>
        <taxon>Magnoliopsida</taxon>
        <taxon>Liliopsida</taxon>
        <taxon>Poales</taxon>
        <taxon>Bromeliaceae</taxon>
        <taxon>Bromelioideae</taxon>
        <taxon>Ananas</taxon>
    </lineage>
</organism>
<accession>A0A6V7Q945</accession>
<reference evidence="3" key="1">
    <citation type="submission" date="2020-07" db="EMBL/GenBank/DDBJ databases">
        <authorList>
            <person name="Lin J."/>
        </authorList>
    </citation>
    <scope>NUCLEOTIDE SEQUENCE</scope>
</reference>
<dbReference type="PANTHER" id="PTHR47186:SF3">
    <property type="entry name" value="OS09G0267800 PROTEIN"/>
    <property type="match status" value="1"/>
</dbReference>
<keyword evidence="1" id="KW-0677">Repeat</keyword>
<dbReference type="AlphaFoldDB" id="A0A6V7Q945"/>
<dbReference type="Gene3D" id="3.80.10.10">
    <property type="entry name" value="Ribonuclease Inhibitor"/>
    <property type="match status" value="1"/>
</dbReference>
<dbReference type="SUPFAM" id="SSF52058">
    <property type="entry name" value="L domain-like"/>
    <property type="match status" value="1"/>
</dbReference>
<dbReference type="Pfam" id="PF23598">
    <property type="entry name" value="LRR_14"/>
    <property type="match status" value="1"/>
</dbReference>
<dbReference type="EMBL" id="LR862134">
    <property type="protein sequence ID" value="CAD1839366.1"/>
    <property type="molecule type" value="Genomic_DNA"/>
</dbReference>
<evidence type="ECO:0000256" key="1">
    <source>
        <dbReference type="ARBA" id="ARBA00022737"/>
    </source>
</evidence>
<evidence type="ECO:0000259" key="2">
    <source>
        <dbReference type="Pfam" id="PF23598"/>
    </source>
</evidence>